<sequence length="104" mass="11992">MTSYQEPCVDEATVDREARKLIRCVKRNRLIEAKSIVESMNRKDRKRVTCKKIDGNAALFVACAFGVVPFVNYLLDKCDADVEQRGSFPWYLKEDEGDMVTPLW</sequence>
<evidence type="ECO:0000313" key="2">
    <source>
        <dbReference type="EMBL" id="ELU05934.1"/>
    </source>
</evidence>
<keyword evidence="4" id="KW-1185">Reference proteome</keyword>
<dbReference type="InterPro" id="IPR036770">
    <property type="entry name" value="Ankyrin_rpt-contain_sf"/>
</dbReference>
<dbReference type="EMBL" id="AMQN01023146">
    <property type="status" value="NOT_ANNOTATED_CDS"/>
    <property type="molecule type" value="Genomic_DNA"/>
</dbReference>
<feature type="transmembrane region" description="Helical" evidence="1">
    <location>
        <begin position="55"/>
        <end position="75"/>
    </location>
</feature>
<evidence type="ECO:0008006" key="5">
    <source>
        <dbReference type="Google" id="ProtNLM"/>
    </source>
</evidence>
<dbReference type="EMBL" id="KB301098">
    <property type="protein sequence ID" value="ELU05934.1"/>
    <property type="molecule type" value="Genomic_DNA"/>
</dbReference>
<evidence type="ECO:0000313" key="4">
    <source>
        <dbReference type="Proteomes" id="UP000014760"/>
    </source>
</evidence>
<evidence type="ECO:0000313" key="3">
    <source>
        <dbReference type="EnsemblMetazoa" id="CapteP187802"/>
    </source>
</evidence>
<dbReference type="OrthoDB" id="3246549at2759"/>
<keyword evidence="1" id="KW-0472">Membrane</keyword>
<organism evidence="2">
    <name type="scientific">Capitella teleta</name>
    <name type="common">Polychaete worm</name>
    <dbReference type="NCBI Taxonomy" id="283909"/>
    <lineage>
        <taxon>Eukaryota</taxon>
        <taxon>Metazoa</taxon>
        <taxon>Spiralia</taxon>
        <taxon>Lophotrochozoa</taxon>
        <taxon>Annelida</taxon>
        <taxon>Polychaeta</taxon>
        <taxon>Sedentaria</taxon>
        <taxon>Scolecida</taxon>
        <taxon>Capitellidae</taxon>
        <taxon>Capitella</taxon>
    </lineage>
</organism>
<dbReference type="EnsemblMetazoa" id="CapteT187802">
    <property type="protein sequence ID" value="CapteP187802"/>
    <property type="gene ID" value="CapteG187802"/>
</dbReference>
<dbReference type="AlphaFoldDB" id="R7UHB2"/>
<reference evidence="3" key="3">
    <citation type="submission" date="2015-06" db="UniProtKB">
        <authorList>
            <consortium name="EnsemblMetazoa"/>
        </authorList>
    </citation>
    <scope>IDENTIFICATION</scope>
</reference>
<dbReference type="SUPFAM" id="SSF48403">
    <property type="entry name" value="Ankyrin repeat"/>
    <property type="match status" value="1"/>
</dbReference>
<dbReference type="HOGENOM" id="CLU_2256708_0_0_1"/>
<proteinExistence type="predicted"/>
<keyword evidence="1" id="KW-0812">Transmembrane</keyword>
<gene>
    <name evidence="2" type="ORF">CAPTEDRAFT_187802</name>
</gene>
<evidence type="ECO:0000256" key="1">
    <source>
        <dbReference type="SAM" id="Phobius"/>
    </source>
</evidence>
<feature type="non-terminal residue" evidence="2">
    <location>
        <position position="104"/>
    </location>
</feature>
<dbReference type="Gene3D" id="1.25.40.20">
    <property type="entry name" value="Ankyrin repeat-containing domain"/>
    <property type="match status" value="1"/>
</dbReference>
<reference evidence="4" key="1">
    <citation type="submission" date="2012-12" db="EMBL/GenBank/DDBJ databases">
        <authorList>
            <person name="Hellsten U."/>
            <person name="Grimwood J."/>
            <person name="Chapman J.A."/>
            <person name="Shapiro H."/>
            <person name="Aerts A."/>
            <person name="Otillar R.P."/>
            <person name="Terry A.Y."/>
            <person name="Boore J.L."/>
            <person name="Simakov O."/>
            <person name="Marletaz F."/>
            <person name="Cho S.-J."/>
            <person name="Edsinger-Gonzales E."/>
            <person name="Havlak P."/>
            <person name="Kuo D.-H."/>
            <person name="Larsson T."/>
            <person name="Lv J."/>
            <person name="Arendt D."/>
            <person name="Savage R."/>
            <person name="Osoegawa K."/>
            <person name="de Jong P."/>
            <person name="Lindberg D.R."/>
            <person name="Seaver E.C."/>
            <person name="Weisblat D.A."/>
            <person name="Putnam N.H."/>
            <person name="Grigoriev I.V."/>
            <person name="Rokhsar D.S."/>
        </authorList>
    </citation>
    <scope>NUCLEOTIDE SEQUENCE</scope>
    <source>
        <strain evidence="4">I ESC-2004</strain>
    </source>
</reference>
<name>R7UHB2_CAPTE</name>
<accession>R7UHB2</accession>
<reference evidence="2 4" key="2">
    <citation type="journal article" date="2013" name="Nature">
        <title>Insights into bilaterian evolution from three spiralian genomes.</title>
        <authorList>
            <person name="Simakov O."/>
            <person name="Marletaz F."/>
            <person name="Cho S.J."/>
            <person name="Edsinger-Gonzales E."/>
            <person name="Havlak P."/>
            <person name="Hellsten U."/>
            <person name="Kuo D.H."/>
            <person name="Larsson T."/>
            <person name="Lv J."/>
            <person name="Arendt D."/>
            <person name="Savage R."/>
            <person name="Osoegawa K."/>
            <person name="de Jong P."/>
            <person name="Grimwood J."/>
            <person name="Chapman J.A."/>
            <person name="Shapiro H."/>
            <person name="Aerts A."/>
            <person name="Otillar R.P."/>
            <person name="Terry A.Y."/>
            <person name="Boore J.L."/>
            <person name="Grigoriev I.V."/>
            <person name="Lindberg D.R."/>
            <person name="Seaver E.C."/>
            <person name="Weisblat D.A."/>
            <person name="Putnam N.H."/>
            <person name="Rokhsar D.S."/>
        </authorList>
    </citation>
    <scope>NUCLEOTIDE SEQUENCE</scope>
    <source>
        <strain evidence="2 4">I ESC-2004</strain>
    </source>
</reference>
<protein>
    <recommendedName>
        <fullName evidence="5">CARD domain-containing protein</fullName>
    </recommendedName>
</protein>
<dbReference type="Proteomes" id="UP000014760">
    <property type="component" value="Unassembled WGS sequence"/>
</dbReference>
<keyword evidence="1" id="KW-1133">Transmembrane helix</keyword>